<sequence length="107" mass="11164">MIETVVIWVIGAMLVSAAVLAVVRIVRGPTVIDRAVANEVLVAIMVCALGVEAATTRHDTTLPILISLSLTGFLASVSIARFVGRDRDRRPAGSPDSGDESGPGVVR</sequence>
<evidence type="ECO:0000256" key="4">
    <source>
        <dbReference type="ARBA" id="ARBA00022475"/>
    </source>
</evidence>
<evidence type="ECO:0000256" key="8">
    <source>
        <dbReference type="SAM" id="MobiDB-lite"/>
    </source>
</evidence>
<dbReference type="RefSeq" id="WP_006503650.1">
    <property type="nucleotide sequence ID" value="NZ_BAGZ01000017.1"/>
</dbReference>
<dbReference type="Proteomes" id="UP000008495">
    <property type="component" value="Unassembled WGS sequence"/>
</dbReference>
<evidence type="ECO:0000256" key="5">
    <source>
        <dbReference type="ARBA" id="ARBA00022692"/>
    </source>
</evidence>
<keyword evidence="6 9" id="KW-1133">Transmembrane helix</keyword>
<dbReference type="PANTHER" id="PTHR34702:SF1">
    <property type="entry name" value="NA(+)_H(+) ANTIPORTER SUBUNIT F"/>
    <property type="match status" value="1"/>
</dbReference>
<keyword evidence="11" id="KW-1185">Reference proteome</keyword>
<dbReference type="GO" id="GO:0005886">
    <property type="term" value="C:plasma membrane"/>
    <property type="evidence" value="ECO:0007669"/>
    <property type="project" value="UniProtKB-SubCell"/>
</dbReference>
<comment type="similarity">
    <text evidence="2">Belongs to the CPA3 antiporters (TC 2.A.63) subunit F family.</text>
</comment>
<evidence type="ECO:0000256" key="6">
    <source>
        <dbReference type="ARBA" id="ARBA00022989"/>
    </source>
</evidence>
<keyword evidence="7 9" id="KW-0472">Membrane</keyword>
<dbReference type="InterPro" id="IPR007208">
    <property type="entry name" value="MrpF/PhaF-like"/>
</dbReference>
<evidence type="ECO:0000256" key="3">
    <source>
        <dbReference type="ARBA" id="ARBA00022448"/>
    </source>
</evidence>
<keyword evidence="5 9" id="KW-0812">Transmembrane</keyword>
<dbReference type="AlphaFoldDB" id="K6V9I2"/>
<evidence type="ECO:0000313" key="11">
    <source>
        <dbReference type="Proteomes" id="UP000008495"/>
    </source>
</evidence>
<evidence type="ECO:0000313" key="10">
    <source>
        <dbReference type="EMBL" id="GAB78893.1"/>
    </source>
</evidence>
<dbReference type="eggNOG" id="COG2212">
    <property type="taxonomic scope" value="Bacteria"/>
</dbReference>
<feature type="region of interest" description="Disordered" evidence="8">
    <location>
        <begin position="87"/>
        <end position="107"/>
    </location>
</feature>
<comment type="caution">
    <text evidence="10">The sequence shown here is derived from an EMBL/GenBank/DDBJ whole genome shotgun (WGS) entry which is preliminary data.</text>
</comment>
<protein>
    <submittedName>
        <fullName evidence="10">Na(+)/H(+) antiporter subunit F</fullName>
    </submittedName>
</protein>
<dbReference type="PANTHER" id="PTHR34702">
    <property type="entry name" value="NA(+)/H(+) ANTIPORTER SUBUNIT F1"/>
    <property type="match status" value="1"/>
</dbReference>
<dbReference type="EMBL" id="BAGZ01000017">
    <property type="protein sequence ID" value="GAB78893.1"/>
    <property type="molecule type" value="Genomic_DNA"/>
</dbReference>
<comment type="subcellular location">
    <subcellularLocation>
        <location evidence="1">Cell membrane</location>
        <topology evidence="1">Multi-pass membrane protein</topology>
    </subcellularLocation>
</comment>
<feature type="transmembrane region" description="Helical" evidence="9">
    <location>
        <begin position="61"/>
        <end position="83"/>
    </location>
</feature>
<feature type="transmembrane region" description="Helical" evidence="9">
    <location>
        <begin position="6"/>
        <end position="23"/>
    </location>
</feature>
<keyword evidence="3" id="KW-0813">Transport</keyword>
<evidence type="ECO:0000256" key="1">
    <source>
        <dbReference type="ARBA" id="ARBA00004651"/>
    </source>
</evidence>
<reference evidence="10 11" key="1">
    <citation type="submission" date="2012-08" db="EMBL/GenBank/DDBJ databases">
        <title>Whole genome shotgun sequence of Austwickia chelonae NBRC 105200.</title>
        <authorList>
            <person name="Yoshida I."/>
            <person name="Hosoyama A."/>
            <person name="Tsuchikane K."/>
            <person name="Katsumata H."/>
            <person name="Ando Y."/>
            <person name="Ohji S."/>
            <person name="Hamada M."/>
            <person name="Tamura T."/>
            <person name="Yamazoe A."/>
            <person name="Yamazaki S."/>
            <person name="Fujita N."/>
        </authorList>
    </citation>
    <scope>NUCLEOTIDE SEQUENCE [LARGE SCALE GENOMIC DNA]</scope>
    <source>
        <strain evidence="10 11">NBRC 105200</strain>
    </source>
</reference>
<evidence type="ECO:0000256" key="7">
    <source>
        <dbReference type="ARBA" id="ARBA00023136"/>
    </source>
</evidence>
<organism evidence="10 11">
    <name type="scientific">Austwickia chelonae NBRC 105200</name>
    <dbReference type="NCBI Taxonomy" id="1184607"/>
    <lineage>
        <taxon>Bacteria</taxon>
        <taxon>Bacillati</taxon>
        <taxon>Actinomycetota</taxon>
        <taxon>Actinomycetes</taxon>
        <taxon>Micrococcales</taxon>
        <taxon>Dermatophilaceae</taxon>
        <taxon>Austwickia</taxon>
    </lineage>
</organism>
<feature type="compositionally biased region" description="Low complexity" evidence="8">
    <location>
        <begin position="93"/>
        <end position="107"/>
    </location>
</feature>
<dbReference type="GO" id="GO:0015385">
    <property type="term" value="F:sodium:proton antiporter activity"/>
    <property type="evidence" value="ECO:0007669"/>
    <property type="project" value="TreeGrafter"/>
</dbReference>
<proteinExistence type="inferred from homology"/>
<evidence type="ECO:0000256" key="9">
    <source>
        <dbReference type="SAM" id="Phobius"/>
    </source>
</evidence>
<accession>K6V9I2</accession>
<feature type="transmembrane region" description="Helical" evidence="9">
    <location>
        <begin position="35"/>
        <end position="55"/>
    </location>
</feature>
<name>K6V9I2_9MICO</name>
<dbReference type="Pfam" id="PF04066">
    <property type="entry name" value="MrpF_PhaF"/>
    <property type="match status" value="1"/>
</dbReference>
<gene>
    <name evidence="10" type="primary">mrpF</name>
    <name evidence="10" type="ORF">AUCHE_17_01050</name>
</gene>
<keyword evidence="4" id="KW-1003">Cell membrane</keyword>
<dbReference type="STRING" id="100225.SAMN05421595_0104"/>
<evidence type="ECO:0000256" key="2">
    <source>
        <dbReference type="ARBA" id="ARBA00009212"/>
    </source>
</evidence>